<dbReference type="InterPro" id="IPR006664">
    <property type="entry name" value="OMP_bac"/>
</dbReference>
<dbReference type="GO" id="GO:0009279">
    <property type="term" value="C:cell outer membrane"/>
    <property type="evidence" value="ECO:0007669"/>
    <property type="project" value="UniProtKB-SubCell"/>
</dbReference>
<dbReference type="EMBL" id="RBXL01000001">
    <property type="protein sequence ID" value="RKT43061.1"/>
    <property type="molecule type" value="Genomic_DNA"/>
</dbReference>
<sequence>MRKQKKTSRLAALAAPLAMAVTLAAPLSVQADYNYEHFWSAQPVGTAWVTSYGECWQSLHGPNDLEPCVKAAIVPKEFTVRLNFEFDKYEMANVVNDAELQRLDDYIAQVKATPVREEISLVGHTDAKGSDEYNMALGMRRAESVRNYMISKGIPASDIVSVTSEGKRNMLPEYDIFSVQQRRVRILAEYEGS</sequence>
<evidence type="ECO:0000313" key="8">
    <source>
        <dbReference type="Proteomes" id="UP000274556"/>
    </source>
</evidence>
<dbReference type="AlphaFoldDB" id="A0A495V0Y9"/>
<evidence type="ECO:0000256" key="2">
    <source>
        <dbReference type="ARBA" id="ARBA00023136"/>
    </source>
</evidence>
<dbReference type="InterPro" id="IPR006665">
    <property type="entry name" value="OmpA-like"/>
</dbReference>
<proteinExistence type="predicted"/>
<evidence type="ECO:0000259" key="6">
    <source>
        <dbReference type="PROSITE" id="PS51123"/>
    </source>
</evidence>
<evidence type="ECO:0000256" key="4">
    <source>
        <dbReference type="PROSITE-ProRule" id="PRU00473"/>
    </source>
</evidence>
<feature type="signal peptide" evidence="5">
    <location>
        <begin position="1"/>
        <end position="24"/>
    </location>
</feature>
<keyword evidence="3" id="KW-0998">Cell outer membrane</keyword>
<organism evidence="7 8">
    <name type="scientific">Thiocapsa rosea</name>
    <dbReference type="NCBI Taxonomy" id="69360"/>
    <lineage>
        <taxon>Bacteria</taxon>
        <taxon>Pseudomonadati</taxon>
        <taxon>Pseudomonadota</taxon>
        <taxon>Gammaproteobacteria</taxon>
        <taxon>Chromatiales</taxon>
        <taxon>Chromatiaceae</taxon>
        <taxon>Thiocapsa</taxon>
    </lineage>
</organism>
<keyword evidence="5" id="KW-0732">Signal</keyword>
<dbReference type="SUPFAM" id="SSF103088">
    <property type="entry name" value="OmpA-like"/>
    <property type="match status" value="1"/>
</dbReference>
<feature type="chain" id="PRO_5019795704" evidence="5">
    <location>
        <begin position="25"/>
        <end position="193"/>
    </location>
</feature>
<gene>
    <name evidence="7" type="ORF">BDD21_0369</name>
</gene>
<evidence type="ECO:0000256" key="5">
    <source>
        <dbReference type="SAM" id="SignalP"/>
    </source>
</evidence>
<accession>A0A495V0Y9</accession>
<feature type="domain" description="OmpA-like" evidence="6">
    <location>
        <begin position="71"/>
        <end position="192"/>
    </location>
</feature>
<reference evidence="7 8" key="1">
    <citation type="submission" date="2018-10" db="EMBL/GenBank/DDBJ databases">
        <title>Genomic Encyclopedia of Archaeal and Bacterial Type Strains, Phase II (KMG-II): from individual species to whole genera.</title>
        <authorList>
            <person name="Goeker M."/>
        </authorList>
    </citation>
    <scope>NUCLEOTIDE SEQUENCE [LARGE SCALE GENOMIC DNA]</scope>
    <source>
        <strain evidence="7 8">DSM 235</strain>
    </source>
</reference>
<comment type="caution">
    <text evidence="7">The sequence shown here is derived from an EMBL/GenBank/DDBJ whole genome shotgun (WGS) entry which is preliminary data.</text>
</comment>
<dbReference type="InterPro" id="IPR036737">
    <property type="entry name" value="OmpA-like_sf"/>
</dbReference>
<dbReference type="Pfam" id="PF00691">
    <property type="entry name" value="OmpA"/>
    <property type="match status" value="1"/>
</dbReference>
<dbReference type="Proteomes" id="UP000274556">
    <property type="component" value="Unassembled WGS sequence"/>
</dbReference>
<dbReference type="CDD" id="cd07185">
    <property type="entry name" value="OmpA_C-like"/>
    <property type="match status" value="1"/>
</dbReference>
<keyword evidence="8" id="KW-1185">Reference proteome</keyword>
<keyword evidence="2 4" id="KW-0472">Membrane</keyword>
<evidence type="ECO:0000256" key="1">
    <source>
        <dbReference type="ARBA" id="ARBA00004442"/>
    </source>
</evidence>
<dbReference type="PANTHER" id="PTHR30329:SF21">
    <property type="entry name" value="LIPOPROTEIN YIAD-RELATED"/>
    <property type="match status" value="1"/>
</dbReference>
<dbReference type="PRINTS" id="PR01021">
    <property type="entry name" value="OMPADOMAIN"/>
</dbReference>
<dbReference type="PANTHER" id="PTHR30329">
    <property type="entry name" value="STATOR ELEMENT OF FLAGELLAR MOTOR COMPLEX"/>
    <property type="match status" value="1"/>
</dbReference>
<evidence type="ECO:0000256" key="3">
    <source>
        <dbReference type="ARBA" id="ARBA00023237"/>
    </source>
</evidence>
<dbReference type="PROSITE" id="PS51123">
    <property type="entry name" value="OMPA_2"/>
    <property type="match status" value="1"/>
</dbReference>
<dbReference type="InterPro" id="IPR050330">
    <property type="entry name" value="Bact_OuterMem_StrucFunc"/>
</dbReference>
<comment type="subcellular location">
    <subcellularLocation>
        <location evidence="1">Cell outer membrane</location>
    </subcellularLocation>
</comment>
<dbReference type="RefSeq" id="WP_120795684.1">
    <property type="nucleotide sequence ID" value="NZ_RBXL01000001.1"/>
</dbReference>
<name>A0A495V0Y9_9GAMM</name>
<evidence type="ECO:0000313" key="7">
    <source>
        <dbReference type="EMBL" id="RKT43061.1"/>
    </source>
</evidence>
<dbReference type="Gene3D" id="3.30.1330.60">
    <property type="entry name" value="OmpA-like domain"/>
    <property type="match status" value="1"/>
</dbReference>
<dbReference type="OrthoDB" id="9805832at2"/>
<protein>
    <submittedName>
        <fullName evidence="7">OOP family OmpA-OmpF porin</fullName>
    </submittedName>
</protein>